<feature type="chain" id="PRO_5039679494" description="YncE family protein" evidence="1">
    <location>
        <begin position="21"/>
        <end position="377"/>
    </location>
</feature>
<dbReference type="Proteomes" id="UP000325218">
    <property type="component" value="Unassembled WGS sequence"/>
</dbReference>
<dbReference type="EMBL" id="VSDO01000001">
    <property type="protein sequence ID" value="TYA14603.1"/>
    <property type="molecule type" value="Genomic_DNA"/>
</dbReference>
<protein>
    <recommendedName>
        <fullName evidence="4">YncE family protein</fullName>
    </recommendedName>
</protein>
<dbReference type="AlphaFoldDB" id="A0A5D0CY14"/>
<dbReference type="InterPro" id="IPR015943">
    <property type="entry name" value="WD40/YVTN_repeat-like_dom_sf"/>
</dbReference>
<accession>A0A5D0CY14</accession>
<dbReference type="SUPFAM" id="SSF63825">
    <property type="entry name" value="YWTD domain"/>
    <property type="match status" value="1"/>
</dbReference>
<dbReference type="Gene3D" id="2.130.10.10">
    <property type="entry name" value="YVTN repeat-like/Quinoprotein amine dehydrogenase"/>
    <property type="match status" value="1"/>
</dbReference>
<keyword evidence="1" id="KW-0732">Signal</keyword>
<proteinExistence type="predicted"/>
<feature type="signal peptide" evidence="1">
    <location>
        <begin position="1"/>
        <end position="20"/>
    </location>
</feature>
<evidence type="ECO:0008006" key="4">
    <source>
        <dbReference type="Google" id="ProtNLM"/>
    </source>
</evidence>
<reference evidence="2 3" key="1">
    <citation type="submission" date="2019-08" db="EMBL/GenBank/DDBJ databases">
        <title>Genome sequencing of Paenibacillus faecis DSM 23593(T).</title>
        <authorList>
            <person name="Kook J.-K."/>
            <person name="Park S.-N."/>
            <person name="Lim Y.K."/>
        </authorList>
    </citation>
    <scope>NUCLEOTIDE SEQUENCE [LARGE SCALE GENOMIC DNA]</scope>
    <source>
        <strain evidence="2 3">DSM 23593</strain>
    </source>
</reference>
<name>A0A5D0CY14_9BACL</name>
<evidence type="ECO:0000256" key="1">
    <source>
        <dbReference type="SAM" id="SignalP"/>
    </source>
</evidence>
<evidence type="ECO:0000313" key="3">
    <source>
        <dbReference type="Proteomes" id="UP000325218"/>
    </source>
</evidence>
<dbReference type="RefSeq" id="WP_148450197.1">
    <property type="nucleotide sequence ID" value="NZ_VSDO01000001.1"/>
</dbReference>
<dbReference type="PROSITE" id="PS51257">
    <property type="entry name" value="PROKAR_LIPOPROTEIN"/>
    <property type="match status" value="1"/>
</dbReference>
<evidence type="ECO:0000313" key="2">
    <source>
        <dbReference type="EMBL" id="TYA14603.1"/>
    </source>
</evidence>
<gene>
    <name evidence="2" type="ORF">FRY98_02655</name>
</gene>
<keyword evidence="3" id="KW-1185">Reference proteome</keyword>
<sequence length="377" mass="42051">MYFKTKVILLSLILSFLVTACTSNNKIIDDENSNANGKLNIYINEGGNLGIVNITKLSDVKVDYIKKTVDFKKDGDILFALKSISSSKVLGTFYDKLGGQLNNKYVVLQPDKISKIALEHDGPSSIVSDSKRHRAYILSAIKPNVYKKGIPLDIIDTVTNQKIGEIGIKGVMLNYQIYDNYLFMTVVKANELGYKEVPDNYILKINLDNNEQRILTPQGFDYSPKGMYISRNGTIFIIEMPLDPEQFDDCRLLGYDSNGKLIKNFPVDPGARDILIDDKGVAYITHNDKYSYSDRKGDMISLININTGKSLGNIQGLNSPTEIQVLGNYLFVINDGNNSISIINKEKKKIISSIGFGKNVTLKSMQIVSNINSNTKK</sequence>
<organism evidence="2 3">
    <name type="scientific">Paenibacillus faecis</name>
    <dbReference type="NCBI Taxonomy" id="862114"/>
    <lineage>
        <taxon>Bacteria</taxon>
        <taxon>Bacillati</taxon>
        <taxon>Bacillota</taxon>
        <taxon>Bacilli</taxon>
        <taxon>Bacillales</taxon>
        <taxon>Paenibacillaceae</taxon>
        <taxon>Paenibacillus</taxon>
    </lineage>
</organism>
<comment type="caution">
    <text evidence="2">The sequence shown here is derived from an EMBL/GenBank/DDBJ whole genome shotgun (WGS) entry which is preliminary data.</text>
</comment>